<dbReference type="InterPro" id="IPR005199">
    <property type="entry name" value="Glyco_hydro_79"/>
</dbReference>
<name>A0A8B7Z4F3_ACAPL</name>
<dbReference type="GeneID" id="110984533"/>
<sequence length="508" mass="56182">MAVHLIWFLLVFAQVGALVFDERSKNPNISDYEVDVEAQYPIYVTDERFLSVTIGVCILNDHWKNFNLSSAKLQALTRALSPAYLRLGGTAEDFLVFKNPCGGKPSGFDVDVNNPLTYFCPEDWDGINRFCVDTGLRLIFGLNLLLRTEEGGWDPGNAEKLFDYNKYDVAWELGNEPNAFKKKINMSLSGSQIGVDFNMLRKALNDRSQYVGAAVYGPDISGVGREKTTALLKGFLSKTNTTNATTFHSYYLDGREATVDDFLNPKTLDGLLPGQIKLVKSVVTESRGPGSQVWLGETGSAFGGGAPNISDRFVAGFLFLDKLGMSAKMGLGVVLRQAYYGGHYTMLDLENLDPKPDYWIAYIYKQLVGPRVLHAEITRVPTPRNGERADENYVRVYAHCTPTNRSGYDAGAVTLIVLNMHKTESANITLMQKLEGQMTDQYLLTPHGPEGMTSLEVSLNGQLLQLRNSTILPKIEPIPLKGGRPILLPPLSYGFYVVAKANARACML</sequence>
<dbReference type="Proteomes" id="UP000694845">
    <property type="component" value="Unplaced"/>
</dbReference>
<keyword evidence="2" id="KW-0732">Signal</keyword>
<dbReference type="InterPro" id="IPR017853">
    <property type="entry name" value="GH"/>
</dbReference>
<dbReference type="SUPFAM" id="SSF51445">
    <property type="entry name" value="(Trans)glycosidases"/>
    <property type="match status" value="1"/>
</dbReference>
<dbReference type="PANTHER" id="PTHR46145">
    <property type="entry name" value="HEPARANASE"/>
    <property type="match status" value="1"/>
</dbReference>
<protein>
    <submittedName>
        <fullName evidence="4">Heparanase-like</fullName>
    </submittedName>
</protein>
<dbReference type="GO" id="GO:0016798">
    <property type="term" value="F:hydrolase activity, acting on glycosyl bonds"/>
    <property type="evidence" value="ECO:0007669"/>
    <property type="project" value="InterPro"/>
</dbReference>
<reference evidence="4" key="1">
    <citation type="submission" date="2025-08" db="UniProtKB">
        <authorList>
            <consortium name="RefSeq"/>
        </authorList>
    </citation>
    <scope>IDENTIFICATION</scope>
</reference>
<evidence type="ECO:0000313" key="3">
    <source>
        <dbReference type="Proteomes" id="UP000694845"/>
    </source>
</evidence>
<feature type="signal peptide" evidence="2">
    <location>
        <begin position="1"/>
        <end position="17"/>
    </location>
</feature>
<evidence type="ECO:0000256" key="2">
    <source>
        <dbReference type="SAM" id="SignalP"/>
    </source>
</evidence>
<dbReference type="OrthoDB" id="10066041at2759"/>
<dbReference type="RefSeq" id="XP_022100509.1">
    <property type="nucleotide sequence ID" value="XM_022244817.1"/>
</dbReference>
<dbReference type="GO" id="GO:0005615">
    <property type="term" value="C:extracellular space"/>
    <property type="evidence" value="ECO:0007669"/>
    <property type="project" value="TreeGrafter"/>
</dbReference>
<accession>A0A8B7Z4F3</accession>
<dbReference type="AlphaFoldDB" id="A0A8B7Z4F3"/>
<evidence type="ECO:0000256" key="1">
    <source>
        <dbReference type="ARBA" id="ARBA00009800"/>
    </source>
</evidence>
<feature type="chain" id="PRO_5034427126" evidence="2">
    <location>
        <begin position="18"/>
        <end position="508"/>
    </location>
</feature>
<dbReference type="Pfam" id="PF03662">
    <property type="entry name" value="Glyco_hydro_79n"/>
    <property type="match status" value="1"/>
</dbReference>
<organism evidence="3 4">
    <name type="scientific">Acanthaster planci</name>
    <name type="common">Crown-of-thorns starfish</name>
    <dbReference type="NCBI Taxonomy" id="133434"/>
    <lineage>
        <taxon>Eukaryota</taxon>
        <taxon>Metazoa</taxon>
        <taxon>Echinodermata</taxon>
        <taxon>Eleutherozoa</taxon>
        <taxon>Asterozoa</taxon>
        <taxon>Asteroidea</taxon>
        <taxon>Valvatacea</taxon>
        <taxon>Valvatida</taxon>
        <taxon>Acanthasteridae</taxon>
        <taxon>Acanthaster</taxon>
    </lineage>
</organism>
<dbReference type="GO" id="GO:0031012">
    <property type="term" value="C:extracellular matrix"/>
    <property type="evidence" value="ECO:0007669"/>
    <property type="project" value="TreeGrafter"/>
</dbReference>
<dbReference type="Gene3D" id="3.20.20.80">
    <property type="entry name" value="Glycosidases"/>
    <property type="match status" value="1"/>
</dbReference>
<proteinExistence type="inferred from homology"/>
<dbReference type="PANTHER" id="PTHR46145:SF4">
    <property type="entry name" value="HEPARANASE"/>
    <property type="match status" value="1"/>
</dbReference>
<dbReference type="GO" id="GO:0016020">
    <property type="term" value="C:membrane"/>
    <property type="evidence" value="ECO:0007669"/>
    <property type="project" value="InterPro"/>
</dbReference>
<comment type="similarity">
    <text evidence="1">Belongs to the glycosyl hydrolase 79 family.</text>
</comment>
<keyword evidence="3" id="KW-1185">Reference proteome</keyword>
<dbReference type="OMA" id="RMYLHCT"/>
<dbReference type="KEGG" id="aplc:110984533"/>
<gene>
    <name evidence="4" type="primary">LOC110984533</name>
</gene>
<evidence type="ECO:0000313" key="4">
    <source>
        <dbReference type="RefSeq" id="XP_022100509.1"/>
    </source>
</evidence>